<feature type="region of interest" description="Disordered" evidence="1">
    <location>
        <begin position="1"/>
        <end position="25"/>
    </location>
</feature>
<organism evidence="2 3">
    <name type="scientific">Trifolium medium</name>
    <dbReference type="NCBI Taxonomy" id="97028"/>
    <lineage>
        <taxon>Eukaryota</taxon>
        <taxon>Viridiplantae</taxon>
        <taxon>Streptophyta</taxon>
        <taxon>Embryophyta</taxon>
        <taxon>Tracheophyta</taxon>
        <taxon>Spermatophyta</taxon>
        <taxon>Magnoliopsida</taxon>
        <taxon>eudicotyledons</taxon>
        <taxon>Gunneridae</taxon>
        <taxon>Pentapetalae</taxon>
        <taxon>rosids</taxon>
        <taxon>fabids</taxon>
        <taxon>Fabales</taxon>
        <taxon>Fabaceae</taxon>
        <taxon>Papilionoideae</taxon>
        <taxon>50 kb inversion clade</taxon>
        <taxon>NPAAA clade</taxon>
        <taxon>Hologalegina</taxon>
        <taxon>IRL clade</taxon>
        <taxon>Trifolieae</taxon>
        <taxon>Trifolium</taxon>
    </lineage>
</organism>
<feature type="non-terminal residue" evidence="2">
    <location>
        <position position="63"/>
    </location>
</feature>
<evidence type="ECO:0000313" key="2">
    <source>
        <dbReference type="EMBL" id="MCI42973.1"/>
    </source>
</evidence>
<sequence length="63" mass="7191">MEESSSSQPQNMPLNPNSQASTFTKGKNMDIEYNAFELVIEQPVDFDALRVNGFEVEKFFTNQ</sequence>
<proteinExistence type="predicted"/>
<reference evidence="2 3" key="1">
    <citation type="journal article" date="2018" name="Front. Plant Sci.">
        <title>Red Clover (Trifolium pratense) and Zigzag Clover (T. medium) - A Picture of Genomic Similarities and Differences.</title>
        <authorList>
            <person name="Dluhosova J."/>
            <person name="Istvanek J."/>
            <person name="Nedelnik J."/>
            <person name="Repkova J."/>
        </authorList>
    </citation>
    <scope>NUCLEOTIDE SEQUENCE [LARGE SCALE GENOMIC DNA]</scope>
    <source>
        <strain evidence="3">cv. 10/8</strain>
        <tissue evidence="2">Leaf</tissue>
    </source>
</reference>
<protein>
    <submittedName>
        <fullName evidence="2">Uncharacterized protein</fullName>
    </submittedName>
</protein>
<evidence type="ECO:0000256" key="1">
    <source>
        <dbReference type="SAM" id="MobiDB-lite"/>
    </source>
</evidence>
<keyword evidence="3" id="KW-1185">Reference proteome</keyword>
<accession>A0A392S238</accession>
<comment type="caution">
    <text evidence="2">The sequence shown here is derived from an EMBL/GenBank/DDBJ whole genome shotgun (WGS) entry which is preliminary data.</text>
</comment>
<dbReference type="AlphaFoldDB" id="A0A392S238"/>
<evidence type="ECO:0000313" key="3">
    <source>
        <dbReference type="Proteomes" id="UP000265520"/>
    </source>
</evidence>
<name>A0A392S238_9FABA</name>
<dbReference type="Proteomes" id="UP000265520">
    <property type="component" value="Unassembled WGS sequence"/>
</dbReference>
<dbReference type="EMBL" id="LXQA010311537">
    <property type="protein sequence ID" value="MCI42973.1"/>
    <property type="molecule type" value="Genomic_DNA"/>
</dbReference>